<gene>
    <name evidence="1" type="ORF">A3844_27920</name>
</gene>
<accession>A0ABX3EI16</accession>
<evidence type="ECO:0000313" key="2">
    <source>
        <dbReference type="Proteomes" id="UP000186058"/>
    </source>
</evidence>
<keyword evidence="2" id="KW-1185">Reference proteome</keyword>
<dbReference type="RefSeq" id="WP_074109248.1">
    <property type="nucleotide sequence ID" value="NZ_LVWI01000090.1"/>
</dbReference>
<organism evidence="1 2">
    <name type="scientific">Paenibacillus helianthi</name>
    <dbReference type="NCBI Taxonomy" id="1349432"/>
    <lineage>
        <taxon>Bacteria</taxon>
        <taxon>Bacillati</taxon>
        <taxon>Bacillota</taxon>
        <taxon>Bacilli</taxon>
        <taxon>Bacillales</taxon>
        <taxon>Paenibacillaceae</taxon>
        <taxon>Paenibacillus</taxon>
    </lineage>
</organism>
<protein>
    <submittedName>
        <fullName evidence="1">Uncharacterized protein</fullName>
    </submittedName>
</protein>
<comment type="caution">
    <text evidence="1">The sequence shown here is derived from an EMBL/GenBank/DDBJ whole genome shotgun (WGS) entry which is preliminary data.</text>
</comment>
<evidence type="ECO:0000313" key="1">
    <source>
        <dbReference type="EMBL" id="OKP79935.1"/>
    </source>
</evidence>
<dbReference type="Proteomes" id="UP000186058">
    <property type="component" value="Unassembled WGS sequence"/>
</dbReference>
<sequence length="172" mass="19560">MFDKFKEFLSRQITVEIKHPMTIVALLEGDYKAPANNRTYTLMENLARLGGDQVVIICLHQGGESGAAARVKPFNNFTVAKIGFDVRPLFQGRIIMWTDSPRYADTLRSAHPNLIVYDDREDRQEEDMYDLADIVFRYDVDQADNYIPANAAGAGKVIRIIQNTPSRKPPRQ</sequence>
<name>A0ABX3EI16_9BACL</name>
<dbReference type="EMBL" id="LVWI01000090">
    <property type="protein sequence ID" value="OKP79935.1"/>
    <property type="molecule type" value="Genomic_DNA"/>
</dbReference>
<proteinExistence type="predicted"/>
<reference evidence="1 2" key="1">
    <citation type="submission" date="2016-03" db="EMBL/GenBank/DDBJ databases">
        <authorList>
            <person name="Sant'Anna F.H."/>
            <person name="Ambrosini A."/>
            <person name="Souza R."/>
            <person name="Bach E."/>
            <person name="Fernandes G."/>
            <person name="Balsanelli E."/>
            <person name="Baura V.A."/>
            <person name="Souza E.M."/>
            <person name="Passaglia L."/>
        </authorList>
    </citation>
    <scope>NUCLEOTIDE SEQUENCE [LARGE SCALE GENOMIC DNA]</scope>
    <source>
        <strain evidence="1 2">P26E</strain>
    </source>
</reference>